<feature type="region of interest" description="Disordered" evidence="1">
    <location>
        <begin position="240"/>
        <end position="282"/>
    </location>
</feature>
<keyword evidence="3" id="KW-1185">Reference proteome</keyword>
<reference evidence="2 3" key="1">
    <citation type="submission" date="2024-02" db="EMBL/GenBank/DDBJ databases">
        <authorList>
            <person name="Vignale AGUSTIN F."/>
            <person name="Sosa J E."/>
            <person name="Modenutti C."/>
        </authorList>
    </citation>
    <scope>NUCLEOTIDE SEQUENCE [LARGE SCALE GENOMIC DNA]</scope>
</reference>
<evidence type="ECO:0000256" key="1">
    <source>
        <dbReference type="SAM" id="MobiDB-lite"/>
    </source>
</evidence>
<feature type="region of interest" description="Disordered" evidence="1">
    <location>
        <begin position="120"/>
        <end position="171"/>
    </location>
</feature>
<feature type="compositionally biased region" description="Polar residues" evidence="1">
    <location>
        <begin position="129"/>
        <end position="144"/>
    </location>
</feature>
<comment type="caution">
    <text evidence="2">The sequence shown here is derived from an EMBL/GenBank/DDBJ whole genome shotgun (WGS) entry which is preliminary data.</text>
</comment>
<evidence type="ECO:0000313" key="2">
    <source>
        <dbReference type="EMBL" id="CAK9152535.1"/>
    </source>
</evidence>
<protein>
    <submittedName>
        <fullName evidence="2">Uncharacterized protein</fullName>
    </submittedName>
</protein>
<organism evidence="2 3">
    <name type="scientific">Ilex paraguariensis</name>
    <name type="common">yerba mate</name>
    <dbReference type="NCBI Taxonomy" id="185542"/>
    <lineage>
        <taxon>Eukaryota</taxon>
        <taxon>Viridiplantae</taxon>
        <taxon>Streptophyta</taxon>
        <taxon>Embryophyta</taxon>
        <taxon>Tracheophyta</taxon>
        <taxon>Spermatophyta</taxon>
        <taxon>Magnoliopsida</taxon>
        <taxon>eudicotyledons</taxon>
        <taxon>Gunneridae</taxon>
        <taxon>Pentapetalae</taxon>
        <taxon>asterids</taxon>
        <taxon>campanulids</taxon>
        <taxon>Aquifoliales</taxon>
        <taxon>Aquifoliaceae</taxon>
        <taxon>Ilex</taxon>
    </lineage>
</organism>
<accession>A0ABC8S9R1</accession>
<feature type="compositionally biased region" description="Polar residues" evidence="1">
    <location>
        <begin position="1"/>
        <end position="15"/>
    </location>
</feature>
<evidence type="ECO:0000313" key="3">
    <source>
        <dbReference type="Proteomes" id="UP001642360"/>
    </source>
</evidence>
<dbReference type="AlphaFoldDB" id="A0ABC8S9R1"/>
<feature type="region of interest" description="Disordered" evidence="1">
    <location>
        <begin position="1"/>
        <end position="29"/>
    </location>
</feature>
<sequence>MKQNKQMNLSQSMATTMPKKMSLDGAADTNSGDSLSFTSLVCVQDQYLKSLSGHVLPPPLKNATRTRKEDIEFEFGHSPAGSIAESLDKHSVADVLFSNGQILPQQILFQVNQSQVFGHASAKGLSPPTHCSSRRTTGNESGLSLSAKKPNSEVRNKANKKQSFGQMSSHVLPLPPIRHVSRIQKEDPECEFGHGPPGSLADSLNKNSKADAVFSGGHLLQQGVLFRSNQSQVFGHINSKNLLPSAHGTSRRTSDNELALSRSAKKPNTEMRTKANKEGATGSQWFGQKIFRSLTHPCRDCRAIQPTHSMKERK</sequence>
<dbReference type="EMBL" id="CAUOFW020002280">
    <property type="protein sequence ID" value="CAK9152535.1"/>
    <property type="molecule type" value="Genomic_DNA"/>
</dbReference>
<name>A0ABC8S9R1_9AQUA</name>
<dbReference type="Proteomes" id="UP001642360">
    <property type="component" value="Unassembled WGS sequence"/>
</dbReference>
<feature type="compositionally biased region" description="Basic and acidic residues" evidence="1">
    <location>
        <begin position="267"/>
        <end position="277"/>
    </location>
</feature>
<proteinExistence type="predicted"/>
<gene>
    <name evidence="2" type="ORF">ILEXP_LOCUS20764</name>
</gene>